<dbReference type="InterPro" id="IPR015421">
    <property type="entry name" value="PyrdxlP-dep_Trfase_major"/>
</dbReference>
<dbReference type="SUPFAM" id="SSF53383">
    <property type="entry name" value="PLP-dependent transferases"/>
    <property type="match status" value="1"/>
</dbReference>
<dbReference type="InterPro" id="IPR015422">
    <property type="entry name" value="PyrdxlP-dep_Trfase_small"/>
</dbReference>
<keyword evidence="8" id="KW-1185">Reference proteome</keyword>
<dbReference type="FunFam" id="3.40.640.10:FF:000013">
    <property type="entry name" value="4-aminobutyrate aminotransferase"/>
    <property type="match status" value="1"/>
</dbReference>
<dbReference type="EC" id="2.6.1.19" evidence="7"/>
<dbReference type="RefSeq" id="WP_086033368.1">
    <property type="nucleotide sequence ID" value="NZ_MDSU01000013.1"/>
</dbReference>
<dbReference type="PROSITE" id="PS00600">
    <property type="entry name" value="AA_TRANSFER_CLASS_3"/>
    <property type="match status" value="1"/>
</dbReference>
<sequence length="448" mass="49361">MDLKLVEEPKIITELPGPKAKKLLEQRNNNLPVGVSQLTSTFIEKAQGAVIEDVDGNVFLDFAGGIGVMNIGHSNLEVVAAVKEQAEKYFHTCSMVVNYESYIKLAEKLNEVTPGNFKKKTFFVNSGAEAVENAIKIARKYTGRTEIVVFNGAFHGRTLMTMTLTSKVKPYKLGFGPFAPGIHRMYFPYCYRCPLGLEKNNCNMQCVKLFDDFFIEEVAPEEIAAIIIEPILGESGFIIPPDEYIIQLRSICDKYGIVLIADEVQTGFCRTGKMFASQYWSVYPDIITTAKSVGSGLPIAGITGKAEIMDATHSGGLGGTFGGNPLACVAGLKVIEIMQRDNFCDKANSIGKICIDRLNAMKEKYKIIGDVRGRGAMIAMELVKDRQTKEPAKEETTKIINECWKNGLLLLSAGTRGNTIRFLMPLVVTEKQLINGLEVLERAIKTVV</sequence>
<dbReference type="InterPro" id="IPR004632">
    <property type="entry name" value="4NH2But_aminotransferase_bac"/>
</dbReference>
<dbReference type="Gene3D" id="3.40.640.10">
    <property type="entry name" value="Type I PLP-dependent aspartate aminotransferase-like (Major domain)"/>
    <property type="match status" value="1"/>
</dbReference>
<comment type="cofactor">
    <cofactor evidence="1">
        <name>pyridoxal 5'-phosphate</name>
        <dbReference type="ChEBI" id="CHEBI:597326"/>
    </cofactor>
</comment>
<evidence type="ECO:0000256" key="2">
    <source>
        <dbReference type="ARBA" id="ARBA00008954"/>
    </source>
</evidence>
<dbReference type="Gene3D" id="3.90.1150.10">
    <property type="entry name" value="Aspartate Aminotransferase, domain 1"/>
    <property type="match status" value="1"/>
</dbReference>
<dbReference type="PIRSF" id="PIRSF000521">
    <property type="entry name" value="Transaminase_4ab_Lys_Orn"/>
    <property type="match status" value="1"/>
</dbReference>
<dbReference type="AlphaFoldDB" id="A0A1X4XYG9"/>
<reference evidence="7 8" key="1">
    <citation type="journal article" date="2017" name="Front. Microbiol.">
        <title>Genome Sequence of Desulfurella amilsii Strain TR1 and Comparative Genomics of Desulfurellaceae Family.</title>
        <authorList>
            <person name="Florentino A.P."/>
            <person name="Stams A.J."/>
            <person name="Sanchez-Andrea I."/>
        </authorList>
    </citation>
    <scope>NUCLEOTIDE SEQUENCE [LARGE SCALE GENOMIC DNA]</scope>
    <source>
        <strain evidence="7 8">TR1</strain>
    </source>
</reference>
<gene>
    <name evidence="7" type="ORF">DESAMIL20_628</name>
</gene>
<dbReference type="EMBL" id="MDSU01000013">
    <property type="protein sequence ID" value="OSS42580.1"/>
    <property type="molecule type" value="Genomic_DNA"/>
</dbReference>
<dbReference type="InterPro" id="IPR015424">
    <property type="entry name" value="PyrdxlP-dep_Trfase"/>
</dbReference>
<dbReference type="GO" id="GO:0009448">
    <property type="term" value="P:gamma-aminobutyric acid metabolic process"/>
    <property type="evidence" value="ECO:0007669"/>
    <property type="project" value="InterPro"/>
</dbReference>
<dbReference type="InterPro" id="IPR005814">
    <property type="entry name" value="Aminotrans_3"/>
</dbReference>
<organism evidence="7 8">
    <name type="scientific">Desulfurella amilsii</name>
    <dbReference type="NCBI Taxonomy" id="1562698"/>
    <lineage>
        <taxon>Bacteria</taxon>
        <taxon>Pseudomonadati</taxon>
        <taxon>Campylobacterota</taxon>
        <taxon>Desulfurellia</taxon>
        <taxon>Desulfurellales</taxon>
        <taxon>Desulfurellaceae</taxon>
        <taxon>Desulfurella</taxon>
    </lineage>
</organism>
<dbReference type="GO" id="GO:0030170">
    <property type="term" value="F:pyridoxal phosphate binding"/>
    <property type="evidence" value="ECO:0007669"/>
    <property type="project" value="InterPro"/>
</dbReference>
<dbReference type="InterPro" id="IPR050103">
    <property type="entry name" value="Class-III_PLP-dep_AT"/>
</dbReference>
<evidence type="ECO:0000256" key="5">
    <source>
        <dbReference type="ARBA" id="ARBA00022898"/>
    </source>
</evidence>
<evidence type="ECO:0000256" key="3">
    <source>
        <dbReference type="ARBA" id="ARBA00022576"/>
    </source>
</evidence>
<protein>
    <submittedName>
        <fullName evidence="7">Gamma-aminobutyrate:alpha-ketoglutarate aminotransferase</fullName>
        <ecNumber evidence="7">2.6.1.19</ecNumber>
    </submittedName>
</protein>
<dbReference type="InterPro" id="IPR049704">
    <property type="entry name" value="Aminotrans_3_PPA_site"/>
</dbReference>
<dbReference type="GO" id="GO:0034386">
    <property type="term" value="F:4-aminobutyrate:2-oxoglutarate transaminase activity"/>
    <property type="evidence" value="ECO:0007669"/>
    <property type="project" value="UniProtKB-EC"/>
</dbReference>
<comment type="caution">
    <text evidence="7">The sequence shown here is derived from an EMBL/GenBank/DDBJ whole genome shotgun (WGS) entry which is preliminary data.</text>
</comment>
<keyword evidence="4 7" id="KW-0808">Transferase</keyword>
<dbReference type="OrthoDB" id="9801834at2"/>
<dbReference type="PANTHER" id="PTHR11986:SF58">
    <property type="entry name" value="LEUCINE_METHIONINE RACEMASE"/>
    <property type="match status" value="1"/>
</dbReference>
<dbReference type="Pfam" id="PF00202">
    <property type="entry name" value="Aminotran_3"/>
    <property type="match status" value="1"/>
</dbReference>
<accession>A0A1X4XYG9</accession>
<dbReference type="NCBIfam" id="TIGR00700">
    <property type="entry name" value="GABAtrnsam"/>
    <property type="match status" value="1"/>
</dbReference>
<evidence type="ECO:0000256" key="1">
    <source>
        <dbReference type="ARBA" id="ARBA00001933"/>
    </source>
</evidence>
<comment type="similarity">
    <text evidence="2 6">Belongs to the class-III pyridoxal-phosphate-dependent aminotransferase family.</text>
</comment>
<proteinExistence type="inferred from homology"/>
<dbReference type="STRING" id="1562698.DESAMIL20_628"/>
<evidence type="ECO:0000313" key="8">
    <source>
        <dbReference type="Proteomes" id="UP000194141"/>
    </source>
</evidence>
<name>A0A1X4XYG9_9BACT</name>
<evidence type="ECO:0000256" key="4">
    <source>
        <dbReference type="ARBA" id="ARBA00022679"/>
    </source>
</evidence>
<dbReference type="Proteomes" id="UP000194141">
    <property type="component" value="Unassembled WGS sequence"/>
</dbReference>
<keyword evidence="5 6" id="KW-0663">Pyridoxal phosphate</keyword>
<keyword evidence="3 7" id="KW-0032">Aminotransferase</keyword>
<dbReference type="PANTHER" id="PTHR11986">
    <property type="entry name" value="AMINOTRANSFERASE CLASS III"/>
    <property type="match status" value="1"/>
</dbReference>
<dbReference type="GO" id="GO:0042802">
    <property type="term" value="F:identical protein binding"/>
    <property type="evidence" value="ECO:0007669"/>
    <property type="project" value="TreeGrafter"/>
</dbReference>
<dbReference type="CDD" id="cd00610">
    <property type="entry name" value="OAT_like"/>
    <property type="match status" value="1"/>
</dbReference>
<evidence type="ECO:0000313" key="7">
    <source>
        <dbReference type="EMBL" id="OSS42580.1"/>
    </source>
</evidence>
<evidence type="ECO:0000256" key="6">
    <source>
        <dbReference type="RuleBase" id="RU003560"/>
    </source>
</evidence>